<evidence type="ECO:0000313" key="3">
    <source>
        <dbReference type="Proteomes" id="UP001374579"/>
    </source>
</evidence>
<comment type="caution">
    <text evidence="2">The sequence shown here is derived from an EMBL/GenBank/DDBJ whole genome shotgun (WGS) entry which is preliminary data.</text>
</comment>
<dbReference type="SUPFAM" id="SSF54695">
    <property type="entry name" value="POZ domain"/>
    <property type="match status" value="1"/>
</dbReference>
<protein>
    <recommendedName>
        <fullName evidence="1">BTB domain-containing protein</fullName>
    </recommendedName>
</protein>
<gene>
    <name evidence="2" type="ORF">V1264_001798</name>
</gene>
<evidence type="ECO:0000313" key="2">
    <source>
        <dbReference type="EMBL" id="KAK7116044.1"/>
    </source>
</evidence>
<dbReference type="InterPro" id="IPR011333">
    <property type="entry name" value="SKP1/BTB/POZ_sf"/>
</dbReference>
<organism evidence="2 3">
    <name type="scientific">Littorina saxatilis</name>
    <dbReference type="NCBI Taxonomy" id="31220"/>
    <lineage>
        <taxon>Eukaryota</taxon>
        <taxon>Metazoa</taxon>
        <taxon>Spiralia</taxon>
        <taxon>Lophotrochozoa</taxon>
        <taxon>Mollusca</taxon>
        <taxon>Gastropoda</taxon>
        <taxon>Caenogastropoda</taxon>
        <taxon>Littorinimorpha</taxon>
        <taxon>Littorinoidea</taxon>
        <taxon>Littorinidae</taxon>
        <taxon>Littorina</taxon>
    </lineage>
</organism>
<sequence>MSKKSAKIAKMAKDISEFEIQEDVSDVTFVVEGRELHFCKSFLKASSPVFDRMFSSDFKEKNKRVIPLPGKKIKQMDVFLQQLHPVHSWKQITDDQLDTILSLADEYQVEHIRHKCQTYIETQLDVNALPASPPMSPDKNYTGSMNIFRQGQYGVNVSTVQPTTAPEFSVTKLSIDQLLLYLGICVKYKLGKFRQQLIKEASGRAVGTLEDSPNYKLLSADTQRDLFKARCLWLETRRQ</sequence>
<dbReference type="PROSITE" id="PS50097">
    <property type="entry name" value="BTB"/>
    <property type="match status" value="1"/>
</dbReference>
<proteinExistence type="predicted"/>
<dbReference type="AlphaFoldDB" id="A0AAN9GPJ9"/>
<reference evidence="2 3" key="1">
    <citation type="submission" date="2024-02" db="EMBL/GenBank/DDBJ databases">
        <title>Chromosome-scale genome assembly of the rough periwinkle Littorina saxatilis.</title>
        <authorList>
            <person name="De Jode A."/>
            <person name="Faria R."/>
            <person name="Formenti G."/>
            <person name="Sims Y."/>
            <person name="Smith T.P."/>
            <person name="Tracey A."/>
            <person name="Wood J.M.D."/>
            <person name="Zagrodzka Z.B."/>
            <person name="Johannesson K."/>
            <person name="Butlin R.K."/>
            <person name="Leder E.H."/>
        </authorList>
    </citation>
    <scope>NUCLEOTIDE SEQUENCE [LARGE SCALE GENOMIC DNA]</scope>
    <source>
        <strain evidence="2">Snail1</strain>
        <tissue evidence="2">Muscle</tissue>
    </source>
</reference>
<accession>A0AAN9GPJ9</accession>
<keyword evidence="3" id="KW-1185">Reference proteome</keyword>
<feature type="domain" description="BTB" evidence="1">
    <location>
        <begin position="25"/>
        <end position="84"/>
    </location>
</feature>
<dbReference type="PANTHER" id="PTHR22744">
    <property type="entry name" value="HELIX LOOP HELIX PROTEIN 21-RELATED"/>
    <property type="match status" value="1"/>
</dbReference>
<evidence type="ECO:0000259" key="1">
    <source>
        <dbReference type="PROSITE" id="PS50097"/>
    </source>
</evidence>
<dbReference type="SMART" id="SM00225">
    <property type="entry name" value="BTB"/>
    <property type="match status" value="1"/>
</dbReference>
<dbReference type="InterPro" id="IPR000210">
    <property type="entry name" value="BTB/POZ_dom"/>
</dbReference>
<dbReference type="PANTHER" id="PTHR22744:SF17">
    <property type="entry name" value="BTB DOMAIN-CONTAINING PROTEIN"/>
    <property type="match status" value="1"/>
</dbReference>
<dbReference type="EMBL" id="JBAMIC010000001">
    <property type="protein sequence ID" value="KAK7116044.1"/>
    <property type="molecule type" value="Genomic_DNA"/>
</dbReference>
<dbReference type="Gene3D" id="3.30.710.10">
    <property type="entry name" value="Potassium Channel Kv1.1, Chain A"/>
    <property type="match status" value="1"/>
</dbReference>
<dbReference type="Proteomes" id="UP001374579">
    <property type="component" value="Unassembled WGS sequence"/>
</dbReference>
<name>A0AAN9GPJ9_9CAEN</name>
<dbReference type="Pfam" id="PF00651">
    <property type="entry name" value="BTB"/>
    <property type="match status" value="1"/>
</dbReference>